<organism evidence="1 2">
    <name type="scientific">Populus deltoides</name>
    <name type="common">Eastern poplar</name>
    <name type="synonym">Eastern cottonwood</name>
    <dbReference type="NCBI Taxonomy" id="3696"/>
    <lineage>
        <taxon>Eukaryota</taxon>
        <taxon>Viridiplantae</taxon>
        <taxon>Streptophyta</taxon>
        <taxon>Embryophyta</taxon>
        <taxon>Tracheophyta</taxon>
        <taxon>Spermatophyta</taxon>
        <taxon>Magnoliopsida</taxon>
        <taxon>eudicotyledons</taxon>
        <taxon>Gunneridae</taxon>
        <taxon>Pentapetalae</taxon>
        <taxon>rosids</taxon>
        <taxon>fabids</taxon>
        <taxon>Malpighiales</taxon>
        <taxon>Salicaceae</taxon>
        <taxon>Saliceae</taxon>
        <taxon>Populus</taxon>
    </lineage>
</organism>
<sequence length="175" mass="19880">MSWQRKLNEARVSAAALKASMRQNLAILESHLHNPETCGHCFLLELQTFKWEDYISWQRKLNEARVSAAALKASISGMSSEAKRPESKCKSFFRRSPLEDSQVVAKENKYDKGFFHNMFEALTQLYCFSHSHMVGHGLKGDQALWECLDHHIKLFIAIDQRIVGVLHCAVASGDS</sequence>
<keyword evidence="2" id="KW-1185">Reference proteome</keyword>
<reference evidence="1" key="1">
    <citation type="journal article" date="2021" name="J. Hered.">
        <title>Genome Assembly of Salicaceae Populus deltoides (Eastern Cottonwood) I-69 Based on Nanopore Sequencing and Hi-C Technologies.</title>
        <authorList>
            <person name="Bai S."/>
            <person name="Wu H."/>
            <person name="Zhang J."/>
            <person name="Pan Z."/>
            <person name="Zhao W."/>
            <person name="Li Z."/>
            <person name="Tong C."/>
        </authorList>
    </citation>
    <scope>NUCLEOTIDE SEQUENCE</scope>
    <source>
        <tissue evidence="1">Leaf</tissue>
    </source>
</reference>
<proteinExistence type="predicted"/>
<comment type="caution">
    <text evidence="1">The sequence shown here is derived from an EMBL/GenBank/DDBJ whole genome shotgun (WGS) entry which is preliminary data.</text>
</comment>
<dbReference type="EMBL" id="JACEGQ020000005">
    <property type="protein sequence ID" value="KAH8507419.1"/>
    <property type="molecule type" value="Genomic_DNA"/>
</dbReference>
<gene>
    <name evidence="1" type="ORF">H0E87_009816</name>
</gene>
<dbReference type="AlphaFoldDB" id="A0A8T2YQT3"/>
<accession>A0A8T2YQT3</accession>
<evidence type="ECO:0000313" key="2">
    <source>
        <dbReference type="Proteomes" id="UP000807159"/>
    </source>
</evidence>
<evidence type="ECO:0000313" key="1">
    <source>
        <dbReference type="EMBL" id="KAH8507419.1"/>
    </source>
</evidence>
<name>A0A8T2YQT3_POPDE</name>
<protein>
    <submittedName>
        <fullName evidence="1">Uncharacterized protein</fullName>
    </submittedName>
</protein>
<dbReference type="Proteomes" id="UP000807159">
    <property type="component" value="Chromosome 5"/>
</dbReference>